<dbReference type="EC" id="3.4.-.-" evidence="8"/>
<keyword evidence="4 5" id="KW-0325">Glycoprotein</keyword>
<dbReference type="PANTHER" id="PTHR10514:SF27">
    <property type="entry name" value="ANGIOTENSIN-CONVERTING ENZYME"/>
    <property type="match status" value="1"/>
</dbReference>
<dbReference type="GO" id="GO:0004180">
    <property type="term" value="F:carboxypeptidase activity"/>
    <property type="evidence" value="ECO:0007669"/>
    <property type="project" value="UniProtKB-KW"/>
</dbReference>
<evidence type="ECO:0000256" key="6">
    <source>
        <dbReference type="PIRSR" id="PIRSR601548-4"/>
    </source>
</evidence>
<feature type="glycosylation site" description="N-linked (GlcNAc...) asparagine; partial" evidence="5">
    <location>
        <position position="62"/>
    </location>
</feature>
<dbReference type="GO" id="GO:0008241">
    <property type="term" value="F:peptidyl-dipeptidase activity"/>
    <property type="evidence" value="ECO:0007669"/>
    <property type="project" value="InterPro"/>
</dbReference>
<evidence type="ECO:0000256" key="1">
    <source>
        <dbReference type="ARBA" id="ARBA00008139"/>
    </source>
</evidence>
<dbReference type="OrthoDB" id="10029630at2759"/>
<evidence type="ECO:0000256" key="2">
    <source>
        <dbReference type="ARBA" id="ARBA00022729"/>
    </source>
</evidence>
<name>A0A0V1GKS1_9BILA</name>
<evidence type="ECO:0000256" key="7">
    <source>
        <dbReference type="PROSITE-ProRule" id="PRU01355"/>
    </source>
</evidence>
<proteinExistence type="inferred from homology"/>
<dbReference type="GO" id="GO:0046872">
    <property type="term" value="F:metal ion binding"/>
    <property type="evidence" value="ECO:0007669"/>
    <property type="project" value="UniProtKB-KW"/>
</dbReference>
<keyword evidence="2" id="KW-0732">Signal</keyword>
<keyword evidence="8" id="KW-0482">Metalloprotease</keyword>
<keyword evidence="8" id="KW-0479">Metal-binding</keyword>
<evidence type="ECO:0000313" key="9">
    <source>
        <dbReference type="EMBL" id="KRY98729.1"/>
    </source>
</evidence>
<feature type="non-terminal residue" evidence="9">
    <location>
        <position position="160"/>
    </location>
</feature>
<dbReference type="EMBL" id="JYDP01001204">
    <property type="protein sequence ID" value="KRY98729.1"/>
    <property type="molecule type" value="Genomic_DNA"/>
</dbReference>
<dbReference type="GO" id="GO:0008237">
    <property type="term" value="F:metallopeptidase activity"/>
    <property type="evidence" value="ECO:0007669"/>
    <property type="project" value="UniProtKB-KW"/>
</dbReference>
<keyword evidence="8" id="KW-0121">Carboxypeptidase</keyword>
<evidence type="ECO:0000256" key="8">
    <source>
        <dbReference type="RuleBase" id="RU361144"/>
    </source>
</evidence>
<dbReference type="Pfam" id="PF01401">
    <property type="entry name" value="Peptidase_M2"/>
    <property type="match status" value="1"/>
</dbReference>
<protein>
    <recommendedName>
        <fullName evidence="8">Angiotensin-converting enzyme</fullName>
        <ecNumber evidence="8">3.4.-.-</ecNumber>
    </recommendedName>
</protein>
<dbReference type="PRINTS" id="PR00791">
    <property type="entry name" value="PEPDIPTASEA"/>
</dbReference>
<keyword evidence="8" id="KW-0862">Zinc</keyword>
<dbReference type="GO" id="GO:0016020">
    <property type="term" value="C:membrane"/>
    <property type="evidence" value="ECO:0007669"/>
    <property type="project" value="InterPro"/>
</dbReference>
<evidence type="ECO:0000256" key="4">
    <source>
        <dbReference type="ARBA" id="ARBA00023180"/>
    </source>
</evidence>
<dbReference type="Proteomes" id="UP000055024">
    <property type="component" value="Unassembled WGS sequence"/>
</dbReference>
<dbReference type="AlphaFoldDB" id="A0A0V1GKS1"/>
<keyword evidence="8" id="KW-0645">Protease</keyword>
<dbReference type="InterPro" id="IPR001548">
    <property type="entry name" value="Peptidase_M2"/>
</dbReference>
<dbReference type="STRING" id="268475.A0A0V1GKS1"/>
<accession>A0A0V1GKS1</accession>
<evidence type="ECO:0000256" key="5">
    <source>
        <dbReference type="PIRSR" id="PIRSR601548-10"/>
    </source>
</evidence>
<evidence type="ECO:0000313" key="10">
    <source>
        <dbReference type="Proteomes" id="UP000055024"/>
    </source>
</evidence>
<dbReference type="PROSITE" id="PS52011">
    <property type="entry name" value="PEPTIDASE_M2"/>
    <property type="match status" value="1"/>
</dbReference>
<keyword evidence="8" id="KW-0378">Hydrolase</keyword>
<keyword evidence="10" id="KW-1185">Reference proteome</keyword>
<reference evidence="9 10" key="1">
    <citation type="submission" date="2015-01" db="EMBL/GenBank/DDBJ databases">
        <title>Evolution of Trichinella species and genotypes.</title>
        <authorList>
            <person name="Korhonen P.K."/>
            <person name="Edoardo P."/>
            <person name="Giuseppe L.R."/>
            <person name="Gasser R.B."/>
        </authorList>
    </citation>
    <scope>NUCLEOTIDE SEQUENCE [LARGE SCALE GENOMIC DNA]</scope>
    <source>
        <strain evidence="9">ISS1029</strain>
    </source>
</reference>
<comment type="caution">
    <text evidence="9">The sequence shown here is derived from an EMBL/GenBank/DDBJ whole genome shotgun (WGS) entry which is preliminary data.</text>
</comment>
<organism evidence="9 10">
    <name type="scientific">Trichinella zimbabwensis</name>
    <dbReference type="NCBI Taxonomy" id="268475"/>
    <lineage>
        <taxon>Eukaryota</taxon>
        <taxon>Metazoa</taxon>
        <taxon>Ecdysozoa</taxon>
        <taxon>Nematoda</taxon>
        <taxon>Enoplea</taxon>
        <taxon>Dorylaimia</taxon>
        <taxon>Trichinellida</taxon>
        <taxon>Trichinellidae</taxon>
        <taxon>Trichinella</taxon>
    </lineage>
</organism>
<feature type="disulfide bond" evidence="6 7">
    <location>
        <begin position="78"/>
        <end position="96"/>
    </location>
</feature>
<keyword evidence="3 6" id="KW-1015">Disulfide bond</keyword>
<gene>
    <name evidence="9" type="primary">ACE</name>
    <name evidence="9" type="ORF">T11_2975</name>
</gene>
<dbReference type="SUPFAM" id="SSF55486">
    <property type="entry name" value="Metalloproteases ('zincins'), catalytic domain"/>
    <property type="match status" value="1"/>
</dbReference>
<dbReference type="GO" id="GO:0006508">
    <property type="term" value="P:proteolysis"/>
    <property type="evidence" value="ECO:0007669"/>
    <property type="project" value="UniProtKB-KW"/>
</dbReference>
<comment type="caution">
    <text evidence="7">Lacks conserved residue(s) required for the propagation of feature annotation.</text>
</comment>
<feature type="non-terminal residue" evidence="9">
    <location>
        <position position="1"/>
    </location>
</feature>
<dbReference type="PANTHER" id="PTHR10514">
    <property type="entry name" value="ANGIOTENSIN-CONVERTING ENZYME"/>
    <property type="match status" value="1"/>
</dbReference>
<comment type="cofactor">
    <cofactor evidence="8">
        <name>Zn(2+)</name>
        <dbReference type="ChEBI" id="CHEBI:29105"/>
    </cofactor>
    <text evidence="8">Binds 1 zinc ion per subunit.</text>
</comment>
<comment type="similarity">
    <text evidence="1 7 8">Belongs to the peptidase M2 family.</text>
</comment>
<sequence length="160" mass="18028">LPDQNCTDHLNYHYSLPYPELSSLNVTEEMISRNYTAHHLFKMAESFYESLGFPAMNDAFWNISVLEQTTTNSTPKDCRPLAHDFSNGVQYAIYMCTDVSIDGLVEAHRQMARLHHYMACAEQPSIFRHDTGIGFFQAISDAVALSIGTPAHLSRIGLLN</sequence>
<evidence type="ECO:0000256" key="3">
    <source>
        <dbReference type="ARBA" id="ARBA00023157"/>
    </source>
</evidence>